<feature type="transmembrane region" description="Helical" evidence="6">
    <location>
        <begin position="67"/>
        <end position="84"/>
    </location>
</feature>
<feature type="domain" description="Type II secretion system protein GspF" evidence="7">
    <location>
        <begin position="103"/>
        <end position="225"/>
    </location>
</feature>
<dbReference type="STRING" id="121616.GA0070216_10138"/>
<organism evidence="8 9">
    <name type="scientific">Micromonospora matsumotoense</name>
    <dbReference type="NCBI Taxonomy" id="121616"/>
    <lineage>
        <taxon>Bacteria</taxon>
        <taxon>Bacillati</taxon>
        <taxon>Actinomycetota</taxon>
        <taxon>Actinomycetes</taxon>
        <taxon>Micromonosporales</taxon>
        <taxon>Micromonosporaceae</taxon>
        <taxon>Micromonospora</taxon>
    </lineage>
</organism>
<protein>
    <submittedName>
        <fullName evidence="8">Flp pilus assembly protein TadB</fullName>
    </submittedName>
</protein>
<evidence type="ECO:0000259" key="7">
    <source>
        <dbReference type="Pfam" id="PF00482"/>
    </source>
</evidence>
<dbReference type="Pfam" id="PF00482">
    <property type="entry name" value="T2SSF"/>
    <property type="match status" value="1"/>
</dbReference>
<evidence type="ECO:0000313" key="8">
    <source>
        <dbReference type="EMBL" id="SCE63821.1"/>
    </source>
</evidence>
<keyword evidence="2" id="KW-1003">Cell membrane</keyword>
<keyword evidence="9" id="KW-1185">Reference proteome</keyword>
<name>A0A1C4TWJ9_9ACTN</name>
<dbReference type="PANTHER" id="PTHR35007">
    <property type="entry name" value="INTEGRAL MEMBRANE PROTEIN-RELATED"/>
    <property type="match status" value="1"/>
</dbReference>
<evidence type="ECO:0000256" key="4">
    <source>
        <dbReference type="ARBA" id="ARBA00022989"/>
    </source>
</evidence>
<dbReference type="Proteomes" id="UP000198797">
    <property type="component" value="Unassembled WGS sequence"/>
</dbReference>
<evidence type="ECO:0000256" key="2">
    <source>
        <dbReference type="ARBA" id="ARBA00022475"/>
    </source>
</evidence>
<gene>
    <name evidence="8" type="ORF">GA0070216_10138</name>
</gene>
<dbReference type="EMBL" id="FMCU01000001">
    <property type="protein sequence ID" value="SCE63821.1"/>
    <property type="molecule type" value="Genomic_DNA"/>
</dbReference>
<sequence>MVAALAALLGAGVGLGLLAMLAGLRRRAVADRPRPARFRLTREQVIRAAVALVVAALVGLLTRWPVGAILAGIAAYALPIALGTDKTAARALARTEAIAMWAEMLRDNLAAAAGLEQAILVTAPYAPAAIKDEIAELAASIRLGQRLPVALGELRERLDDPTGRLVVRALIQASTRQSRQLAELLTELASRARARATLRLKIAPGHAKIKTNARVITGFTIAMAVGLVVLNPAFLQPYSSFAGQLVLVAVGVVFATGFLGIARLAKVGVAEGASR</sequence>
<reference evidence="9" key="1">
    <citation type="submission" date="2016-06" db="EMBL/GenBank/DDBJ databases">
        <authorList>
            <person name="Varghese N."/>
            <person name="Submissions Spin"/>
        </authorList>
    </citation>
    <scope>NUCLEOTIDE SEQUENCE [LARGE SCALE GENOMIC DNA]</scope>
    <source>
        <strain evidence="9">DSM 44100</strain>
    </source>
</reference>
<keyword evidence="5 6" id="KW-0472">Membrane</keyword>
<comment type="subcellular location">
    <subcellularLocation>
        <location evidence="1">Cell membrane</location>
        <topology evidence="1">Multi-pass membrane protein</topology>
    </subcellularLocation>
</comment>
<dbReference type="AlphaFoldDB" id="A0A1C4TWJ9"/>
<keyword evidence="3 6" id="KW-0812">Transmembrane</keyword>
<proteinExistence type="predicted"/>
<feature type="transmembrane region" description="Helical" evidence="6">
    <location>
        <begin position="215"/>
        <end position="235"/>
    </location>
</feature>
<evidence type="ECO:0000256" key="5">
    <source>
        <dbReference type="ARBA" id="ARBA00023136"/>
    </source>
</evidence>
<dbReference type="PANTHER" id="PTHR35007:SF3">
    <property type="entry name" value="POSSIBLE CONSERVED ALANINE RICH MEMBRANE PROTEIN"/>
    <property type="match status" value="1"/>
</dbReference>
<feature type="transmembrane region" description="Helical" evidence="6">
    <location>
        <begin position="45"/>
        <end position="61"/>
    </location>
</feature>
<evidence type="ECO:0000256" key="6">
    <source>
        <dbReference type="SAM" id="Phobius"/>
    </source>
</evidence>
<dbReference type="InterPro" id="IPR042094">
    <property type="entry name" value="T2SS_GspF_sf"/>
</dbReference>
<feature type="transmembrane region" description="Helical" evidence="6">
    <location>
        <begin position="241"/>
        <end position="265"/>
    </location>
</feature>
<evidence type="ECO:0000256" key="3">
    <source>
        <dbReference type="ARBA" id="ARBA00022692"/>
    </source>
</evidence>
<accession>A0A1C4TWJ9</accession>
<evidence type="ECO:0000313" key="9">
    <source>
        <dbReference type="Proteomes" id="UP000198797"/>
    </source>
</evidence>
<dbReference type="GO" id="GO:0005886">
    <property type="term" value="C:plasma membrane"/>
    <property type="evidence" value="ECO:0007669"/>
    <property type="project" value="UniProtKB-SubCell"/>
</dbReference>
<evidence type="ECO:0000256" key="1">
    <source>
        <dbReference type="ARBA" id="ARBA00004651"/>
    </source>
</evidence>
<keyword evidence="4 6" id="KW-1133">Transmembrane helix</keyword>
<dbReference type="InterPro" id="IPR018076">
    <property type="entry name" value="T2SS_GspF_dom"/>
</dbReference>
<feature type="transmembrane region" description="Helical" evidence="6">
    <location>
        <begin position="6"/>
        <end position="24"/>
    </location>
</feature>
<dbReference type="Gene3D" id="1.20.81.30">
    <property type="entry name" value="Type II secretion system (T2SS), domain F"/>
    <property type="match status" value="1"/>
</dbReference>